<reference evidence="3 4" key="1">
    <citation type="journal article" date="2020" name="Syst. Appl. Microbiol.">
        <title>Alienimonas chondri sp. nov., a novel planctomycete isolated from the biofilm of the red alga Chondrus crispus.</title>
        <authorList>
            <person name="Vitorino I."/>
            <person name="Albuquerque L."/>
            <person name="Wiegand S."/>
            <person name="Kallscheuer N."/>
            <person name="da Costa M.S."/>
            <person name="Lobo-da-Cunha A."/>
            <person name="Jogler C."/>
            <person name="Lage O.M."/>
        </authorList>
    </citation>
    <scope>NUCLEOTIDE SEQUENCE [LARGE SCALE GENOMIC DNA]</scope>
    <source>
        <strain evidence="3 4">LzC2</strain>
    </source>
</reference>
<dbReference type="RefSeq" id="WP_171185857.1">
    <property type="nucleotide sequence ID" value="NZ_WTPX01000044.1"/>
</dbReference>
<organism evidence="3 4">
    <name type="scientific">Alienimonas chondri</name>
    <dbReference type="NCBI Taxonomy" id="2681879"/>
    <lineage>
        <taxon>Bacteria</taxon>
        <taxon>Pseudomonadati</taxon>
        <taxon>Planctomycetota</taxon>
        <taxon>Planctomycetia</taxon>
        <taxon>Planctomycetales</taxon>
        <taxon>Planctomycetaceae</taxon>
        <taxon>Alienimonas</taxon>
    </lineage>
</organism>
<feature type="region of interest" description="Disordered" evidence="1">
    <location>
        <begin position="65"/>
        <end position="90"/>
    </location>
</feature>
<dbReference type="InterPro" id="IPR012334">
    <property type="entry name" value="Pectin_lyas_fold"/>
</dbReference>
<dbReference type="Gene3D" id="2.160.20.10">
    <property type="entry name" value="Single-stranded right-handed beta-helix, Pectin lyase-like"/>
    <property type="match status" value="1"/>
</dbReference>
<keyword evidence="4" id="KW-1185">Reference proteome</keyword>
<dbReference type="InterPro" id="IPR006626">
    <property type="entry name" value="PbH1"/>
</dbReference>
<feature type="region of interest" description="Disordered" evidence="1">
    <location>
        <begin position="362"/>
        <end position="384"/>
    </location>
</feature>
<name>A0ABX1VCY5_9PLAN</name>
<comment type="caution">
    <text evidence="3">The sequence shown here is derived from an EMBL/GenBank/DDBJ whole genome shotgun (WGS) entry which is preliminary data.</text>
</comment>
<feature type="chain" id="PRO_5046954535" description="Right handed beta helix domain-containing protein" evidence="2">
    <location>
        <begin position="27"/>
        <end position="384"/>
    </location>
</feature>
<keyword evidence="2" id="KW-0732">Signal</keyword>
<dbReference type="InterPro" id="IPR011050">
    <property type="entry name" value="Pectin_lyase_fold/virulence"/>
</dbReference>
<dbReference type="SUPFAM" id="SSF51126">
    <property type="entry name" value="Pectin lyase-like"/>
    <property type="match status" value="1"/>
</dbReference>
<gene>
    <name evidence="3" type="ORF">LzC2_17110</name>
</gene>
<dbReference type="Proteomes" id="UP000609651">
    <property type="component" value="Unassembled WGS sequence"/>
</dbReference>
<sequence length="384" mass="39791">MFVGSSLIRFGPLAAALLTVAATPFAGESRAEEVTVNSDAALRAAMTAAGPGDVIRVAPGTYRGGLSWSPRGEADRPVTLAGSDPNDPPVFVGGTSGIKLTRPSHAVLTDLIFEGASGNGLNADDGGDLDAPAGPLTLRRVTVRDSGGPRDGRENLDGFKLSGVDGLRMHDCTALRWGGGGQGIDLVGCHDAAIRRCVVDGGWVEGAYGPWVGLQAKGGCRDVLFENCRVTGVKERCVNLGGSTGLAFFRPPNAPFEASDVTVRGCDLIGGAAAVAFVGSDGGRVEGCTLRNQTSFPFRILKENRADHMSDTRGGVIAGNVILWEASSVWTLVNVGPGTAAETFRFEDNLWCNLAQPSRSRLTGLPAPETGGEYGLAPPSAIDE</sequence>
<evidence type="ECO:0000256" key="2">
    <source>
        <dbReference type="SAM" id="SignalP"/>
    </source>
</evidence>
<feature type="signal peptide" evidence="2">
    <location>
        <begin position="1"/>
        <end position="26"/>
    </location>
</feature>
<dbReference type="EMBL" id="WTPX01000044">
    <property type="protein sequence ID" value="NNJ25638.1"/>
    <property type="molecule type" value="Genomic_DNA"/>
</dbReference>
<evidence type="ECO:0000256" key="1">
    <source>
        <dbReference type="SAM" id="MobiDB-lite"/>
    </source>
</evidence>
<proteinExistence type="predicted"/>
<evidence type="ECO:0008006" key="5">
    <source>
        <dbReference type="Google" id="ProtNLM"/>
    </source>
</evidence>
<evidence type="ECO:0000313" key="3">
    <source>
        <dbReference type="EMBL" id="NNJ25638.1"/>
    </source>
</evidence>
<evidence type="ECO:0000313" key="4">
    <source>
        <dbReference type="Proteomes" id="UP000609651"/>
    </source>
</evidence>
<accession>A0ABX1VCY5</accession>
<dbReference type="SMART" id="SM00710">
    <property type="entry name" value="PbH1"/>
    <property type="match status" value="7"/>
</dbReference>
<protein>
    <recommendedName>
        <fullName evidence="5">Right handed beta helix domain-containing protein</fullName>
    </recommendedName>
</protein>